<dbReference type="EMBL" id="SDHW01000001">
    <property type="protein sequence ID" value="RXK62849.1"/>
    <property type="molecule type" value="Genomic_DNA"/>
</dbReference>
<evidence type="ECO:0000313" key="4">
    <source>
        <dbReference type="Proteomes" id="UP000290204"/>
    </source>
</evidence>
<dbReference type="InterPro" id="IPR013783">
    <property type="entry name" value="Ig-like_fold"/>
</dbReference>
<accession>A0A4Q1CQA4</accession>
<name>A0A4Q1CQA4_9BACT</name>
<reference evidence="3 4" key="1">
    <citation type="submission" date="2019-01" db="EMBL/GenBank/DDBJ databases">
        <title>Lacibacter sp. strain TTM-7.</title>
        <authorList>
            <person name="Chen W.-M."/>
        </authorList>
    </citation>
    <scope>NUCLEOTIDE SEQUENCE [LARGE SCALE GENOMIC DNA]</scope>
    <source>
        <strain evidence="3 4">TTM-7</strain>
    </source>
</reference>
<protein>
    <submittedName>
        <fullName evidence="3">DUF1593 domain-containing protein</fullName>
    </submittedName>
</protein>
<gene>
    <name evidence="3" type="ORF">ESA94_01105</name>
</gene>
<feature type="domain" description="Cellulose-binding Sde182 C-terminal" evidence="2">
    <location>
        <begin position="380"/>
        <end position="463"/>
    </location>
</feature>
<dbReference type="InterPro" id="IPR048527">
    <property type="entry name" value="Sde182_C"/>
</dbReference>
<evidence type="ECO:0000259" key="1">
    <source>
        <dbReference type="Pfam" id="PF07632"/>
    </source>
</evidence>
<feature type="domain" description="Cellulose-binding Sde182 nucleoside hydrolase-like" evidence="1">
    <location>
        <begin position="27"/>
        <end position="293"/>
    </location>
</feature>
<dbReference type="Proteomes" id="UP000290204">
    <property type="component" value="Unassembled WGS sequence"/>
</dbReference>
<dbReference type="Gene3D" id="2.60.40.10">
    <property type="entry name" value="Immunoglobulins"/>
    <property type="match status" value="1"/>
</dbReference>
<evidence type="ECO:0000313" key="3">
    <source>
        <dbReference type="EMBL" id="RXK62849.1"/>
    </source>
</evidence>
<keyword evidence="4" id="KW-1185">Reference proteome</keyword>
<dbReference type="GO" id="GO:0016799">
    <property type="term" value="F:hydrolase activity, hydrolyzing N-glycosyl compounds"/>
    <property type="evidence" value="ECO:0007669"/>
    <property type="project" value="InterPro"/>
</dbReference>
<dbReference type="InterPro" id="IPR036452">
    <property type="entry name" value="Ribo_hydro-like"/>
</dbReference>
<organism evidence="3 4">
    <name type="scientific">Lacibacter luteus</name>
    <dbReference type="NCBI Taxonomy" id="2508719"/>
    <lineage>
        <taxon>Bacteria</taxon>
        <taxon>Pseudomonadati</taxon>
        <taxon>Bacteroidota</taxon>
        <taxon>Chitinophagia</taxon>
        <taxon>Chitinophagales</taxon>
        <taxon>Chitinophagaceae</taxon>
        <taxon>Lacibacter</taxon>
    </lineage>
</organism>
<evidence type="ECO:0000259" key="2">
    <source>
        <dbReference type="Pfam" id="PF21027"/>
    </source>
</evidence>
<comment type="caution">
    <text evidence="3">The sequence shown here is derived from an EMBL/GenBank/DDBJ whole genome shotgun (WGS) entry which is preliminary data.</text>
</comment>
<dbReference type="OrthoDB" id="253051at2"/>
<sequence length="465" mass="53531">MKLMKQFLTIVCLFGATFYSIAQERLRVAVLSDIENEPDDAESFVRLLVYSNMWDIEGLIATTSIHQKNKIADWRMHEIVTAYGKVRNNLLKHEAGFPEEKYLHSVIKKGFADYGMKAVGEGKDSEGSELLISLLEKKDNRPLWVTVWGGTNCLAQALWKLKMNKDPNEVSKLVSKLRVYTISDQDDSGVWIRKNYPELFYIVSPGMTTYAYHYSTWAGISGDVRHKFNGPDSTIVSNQWLNENVRFNHGPLGEQYPEWKFLMEGDTPSFLYLVSNGLNNPEHPDWGSWGGRYELYIPRQRKWMPEPETRPIWSNTEDEVKGYDGRWYISDKATVWRWREAYQNDFAARMDWCVNDFKNANHPPIPIVPNKIISVSSGDTVYMNASKSYDPDSNSLSYNWMHYKEVGSYGMTENSVRIANEKNALAWFVAPSVNKSETLHIILSVTDNGKPALTRYQRIIVTIIP</sequence>
<dbReference type="Pfam" id="PF21027">
    <property type="entry name" value="Sde0182_C"/>
    <property type="match status" value="1"/>
</dbReference>
<dbReference type="Pfam" id="PF07632">
    <property type="entry name" value="Sde182_NH-like"/>
    <property type="match status" value="1"/>
</dbReference>
<proteinExistence type="predicted"/>
<dbReference type="Gene3D" id="3.90.245.10">
    <property type="entry name" value="Ribonucleoside hydrolase-like"/>
    <property type="match status" value="1"/>
</dbReference>
<dbReference type="AlphaFoldDB" id="A0A4Q1CQA4"/>
<dbReference type="InterPro" id="IPR011483">
    <property type="entry name" value="Sde182_NH-like"/>
</dbReference>